<dbReference type="InterPro" id="IPR036890">
    <property type="entry name" value="HATPase_C_sf"/>
</dbReference>
<dbReference type="PROSITE" id="PS50885">
    <property type="entry name" value="HAMP"/>
    <property type="match status" value="1"/>
</dbReference>
<dbReference type="Pfam" id="PF02518">
    <property type="entry name" value="HATPase_c"/>
    <property type="match status" value="1"/>
</dbReference>
<dbReference type="EMBL" id="CP000230">
    <property type="protein sequence ID" value="ABC23727.1"/>
    <property type="molecule type" value="Genomic_DNA"/>
</dbReference>
<dbReference type="STRING" id="269796.Rru_A2930"/>
<feature type="transmembrane region" description="Helical" evidence="11">
    <location>
        <begin position="59"/>
        <end position="81"/>
    </location>
</feature>
<dbReference type="SUPFAM" id="SSF158472">
    <property type="entry name" value="HAMP domain-like"/>
    <property type="match status" value="1"/>
</dbReference>
<dbReference type="Gene3D" id="3.30.565.10">
    <property type="entry name" value="Histidine kinase-like ATPase, C-terminal domain"/>
    <property type="match status" value="1"/>
</dbReference>
<name>Q2RQ68_RHORT</name>
<dbReference type="Gene3D" id="6.10.340.10">
    <property type="match status" value="1"/>
</dbReference>
<dbReference type="InterPro" id="IPR004358">
    <property type="entry name" value="Sig_transdc_His_kin-like_C"/>
</dbReference>
<comment type="subcellular location">
    <subcellularLocation>
        <location evidence="2">Membrane</location>
    </subcellularLocation>
</comment>
<keyword evidence="6 11" id="KW-0812">Transmembrane</keyword>
<keyword evidence="4" id="KW-0597">Phosphoprotein</keyword>
<comment type="catalytic activity">
    <reaction evidence="1">
        <text>ATP + protein L-histidine = ADP + protein N-phospho-L-histidine.</text>
        <dbReference type="EC" id="2.7.13.3"/>
    </reaction>
</comment>
<dbReference type="EnsemblBacteria" id="ABC23727">
    <property type="protein sequence ID" value="ABC23727"/>
    <property type="gene ID" value="Rru_A2930"/>
</dbReference>
<dbReference type="InterPro" id="IPR003661">
    <property type="entry name" value="HisK_dim/P_dom"/>
</dbReference>
<dbReference type="EC" id="2.7.13.3" evidence="3"/>
<evidence type="ECO:0000256" key="6">
    <source>
        <dbReference type="ARBA" id="ARBA00022692"/>
    </source>
</evidence>
<dbReference type="Gene3D" id="1.10.287.130">
    <property type="match status" value="1"/>
</dbReference>
<evidence type="ECO:0000256" key="11">
    <source>
        <dbReference type="SAM" id="Phobius"/>
    </source>
</evidence>
<evidence type="ECO:0000256" key="8">
    <source>
        <dbReference type="ARBA" id="ARBA00022989"/>
    </source>
</evidence>
<dbReference type="HOGENOM" id="CLU_000445_89_3_5"/>
<dbReference type="PANTHER" id="PTHR45436">
    <property type="entry name" value="SENSOR HISTIDINE KINASE YKOH"/>
    <property type="match status" value="1"/>
</dbReference>
<dbReference type="SMART" id="SM00387">
    <property type="entry name" value="HATPase_c"/>
    <property type="match status" value="1"/>
</dbReference>
<dbReference type="PROSITE" id="PS50109">
    <property type="entry name" value="HIS_KIN"/>
    <property type="match status" value="1"/>
</dbReference>
<dbReference type="Proteomes" id="UP000001929">
    <property type="component" value="Chromosome"/>
</dbReference>
<keyword evidence="15" id="KW-1185">Reference proteome</keyword>
<evidence type="ECO:0000256" key="1">
    <source>
        <dbReference type="ARBA" id="ARBA00000085"/>
    </source>
</evidence>
<evidence type="ECO:0000256" key="7">
    <source>
        <dbReference type="ARBA" id="ARBA00022777"/>
    </source>
</evidence>
<accession>Q2RQ68</accession>
<keyword evidence="5" id="KW-0808">Transferase</keyword>
<feature type="domain" description="HAMP" evidence="13">
    <location>
        <begin position="82"/>
        <end position="136"/>
    </location>
</feature>
<proteinExistence type="predicted"/>
<reference evidence="14 15" key="1">
    <citation type="journal article" date="2011" name="Stand. Genomic Sci.">
        <title>Complete genome sequence of Rhodospirillum rubrum type strain (S1).</title>
        <authorList>
            <person name="Munk A.C."/>
            <person name="Copeland A."/>
            <person name="Lucas S."/>
            <person name="Lapidus A."/>
            <person name="Del Rio T.G."/>
            <person name="Barry K."/>
            <person name="Detter J.C."/>
            <person name="Hammon N."/>
            <person name="Israni S."/>
            <person name="Pitluck S."/>
            <person name="Brettin T."/>
            <person name="Bruce D."/>
            <person name="Han C."/>
            <person name="Tapia R."/>
            <person name="Gilna P."/>
            <person name="Schmutz J."/>
            <person name="Larimer F."/>
            <person name="Land M."/>
            <person name="Kyrpides N.C."/>
            <person name="Mavromatis K."/>
            <person name="Richardson P."/>
            <person name="Rohde M."/>
            <person name="Goker M."/>
            <person name="Klenk H.P."/>
            <person name="Zhang Y."/>
            <person name="Roberts G.P."/>
            <person name="Reslewic S."/>
            <person name="Schwartz D.C."/>
        </authorList>
    </citation>
    <scope>NUCLEOTIDE SEQUENCE [LARGE SCALE GENOMIC DNA]</scope>
    <source>
        <strain evidence="15">ATCC 11170 / ATH 1.1.1 / DSM 467 / LMG 4362 / NCIMB 8255 / S1</strain>
    </source>
</reference>
<dbReference type="SMART" id="SM00388">
    <property type="entry name" value="HisKA"/>
    <property type="match status" value="1"/>
</dbReference>
<dbReference type="InterPro" id="IPR050428">
    <property type="entry name" value="TCS_sensor_his_kinase"/>
</dbReference>
<evidence type="ECO:0000313" key="15">
    <source>
        <dbReference type="Proteomes" id="UP000001929"/>
    </source>
</evidence>
<dbReference type="PANTHER" id="PTHR45436:SF5">
    <property type="entry name" value="SENSOR HISTIDINE KINASE TRCS"/>
    <property type="match status" value="1"/>
</dbReference>
<evidence type="ECO:0000256" key="3">
    <source>
        <dbReference type="ARBA" id="ARBA00012438"/>
    </source>
</evidence>
<evidence type="ECO:0000259" key="12">
    <source>
        <dbReference type="PROSITE" id="PS50109"/>
    </source>
</evidence>
<organism evidence="14 15">
    <name type="scientific">Rhodospirillum rubrum (strain ATCC 11170 / ATH 1.1.1 / DSM 467 / LMG 4362 / NCIMB 8255 / S1)</name>
    <dbReference type="NCBI Taxonomy" id="269796"/>
    <lineage>
        <taxon>Bacteria</taxon>
        <taxon>Pseudomonadati</taxon>
        <taxon>Pseudomonadota</taxon>
        <taxon>Alphaproteobacteria</taxon>
        <taxon>Rhodospirillales</taxon>
        <taxon>Rhodospirillaceae</taxon>
        <taxon>Rhodospirillum</taxon>
    </lineage>
</organism>
<evidence type="ECO:0000256" key="5">
    <source>
        <dbReference type="ARBA" id="ARBA00022679"/>
    </source>
</evidence>
<sequence length="352" mass="37975">MASGKKTSGLRRQIFLSMTVMAFSVVLLSICGSYVFYAVFLTYSPSSISDDLLPAPAEVAWMTVTMLAALLLAAVIAIRLARRILTPLNSVADSLHRMAEGDLSARAVADDLSMGEATRLVADFNNMAERLDGMARERAFWNAAIAHELRTPVTVLRGRLQGLAEGVFEPTPAMFSGLLIHMEGLSRLVEDLRVLGLDESGRLELRLEQCDLAAEIAALINAFEPNLRAAGFVLAQDLDGGEVVCDPMRIRQALSALLDNAIHHAEPGALQVRLRLEDERIRLQVEDKGPGIPTDLMECVFDAFRRGAKPRLGGGSGLGLAVVRAIARAHGGEAACRASDSQGTIFELTWPA</sequence>
<dbReference type="Pfam" id="PF00512">
    <property type="entry name" value="HisKA"/>
    <property type="match status" value="1"/>
</dbReference>
<dbReference type="SMART" id="SM00304">
    <property type="entry name" value="HAMP"/>
    <property type="match status" value="1"/>
</dbReference>
<dbReference type="InterPro" id="IPR003660">
    <property type="entry name" value="HAMP_dom"/>
</dbReference>
<dbReference type="PhylomeDB" id="Q2RQ68"/>
<feature type="domain" description="Histidine kinase" evidence="12">
    <location>
        <begin position="144"/>
        <end position="352"/>
    </location>
</feature>
<keyword evidence="9" id="KW-0902">Two-component regulatory system</keyword>
<evidence type="ECO:0000259" key="13">
    <source>
        <dbReference type="PROSITE" id="PS50885"/>
    </source>
</evidence>
<evidence type="ECO:0000256" key="2">
    <source>
        <dbReference type="ARBA" id="ARBA00004370"/>
    </source>
</evidence>
<dbReference type="SUPFAM" id="SSF47384">
    <property type="entry name" value="Homodimeric domain of signal transducing histidine kinase"/>
    <property type="match status" value="1"/>
</dbReference>
<dbReference type="GO" id="GO:0000155">
    <property type="term" value="F:phosphorelay sensor kinase activity"/>
    <property type="evidence" value="ECO:0007669"/>
    <property type="project" value="InterPro"/>
</dbReference>
<dbReference type="CDD" id="cd00075">
    <property type="entry name" value="HATPase"/>
    <property type="match status" value="1"/>
</dbReference>
<dbReference type="CDD" id="cd06225">
    <property type="entry name" value="HAMP"/>
    <property type="match status" value="1"/>
</dbReference>
<dbReference type="PRINTS" id="PR00344">
    <property type="entry name" value="BCTRLSENSOR"/>
</dbReference>
<evidence type="ECO:0000313" key="14">
    <source>
        <dbReference type="EMBL" id="ABC23727.1"/>
    </source>
</evidence>
<dbReference type="PATRIC" id="fig|269796.9.peg.3038"/>
<dbReference type="SUPFAM" id="SSF55874">
    <property type="entry name" value="ATPase domain of HSP90 chaperone/DNA topoisomerase II/histidine kinase"/>
    <property type="match status" value="1"/>
</dbReference>
<protein>
    <recommendedName>
        <fullName evidence="3">histidine kinase</fullName>
        <ecNumber evidence="3">2.7.13.3</ecNumber>
    </recommendedName>
</protein>
<keyword evidence="8 11" id="KW-1133">Transmembrane helix</keyword>
<dbReference type="KEGG" id="rru:Rru_A2930"/>
<dbReference type="GO" id="GO:0005886">
    <property type="term" value="C:plasma membrane"/>
    <property type="evidence" value="ECO:0007669"/>
    <property type="project" value="TreeGrafter"/>
</dbReference>
<feature type="transmembrane region" description="Helical" evidence="11">
    <location>
        <begin position="14"/>
        <end position="39"/>
    </location>
</feature>
<dbReference type="InterPro" id="IPR003594">
    <property type="entry name" value="HATPase_dom"/>
</dbReference>
<dbReference type="eggNOG" id="COG5002">
    <property type="taxonomic scope" value="Bacteria"/>
</dbReference>
<dbReference type="InterPro" id="IPR005467">
    <property type="entry name" value="His_kinase_dom"/>
</dbReference>
<keyword evidence="10 11" id="KW-0472">Membrane</keyword>
<evidence type="ECO:0000256" key="9">
    <source>
        <dbReference type="ARBA" id="ARBA00023012"/>
    </source>
</evidence>
<evidence type="ECO:0000256" key="10">
    <source>
        <dbReference type="ARBA" id="ARBA00023136"/>
    </source>
</evidence>
<dbReference type="Pfam" id="PF00672">
    <property type="entry name" value="HAMP"/>
    <property type="match status" value="1"/>
</dbReference>
<dbReference type="AlphaFoldDB" id="Q2RQ68"/>
<dbReference type="CDD" id="cd00082">
    <property type="entry name" value="HisKA"/>
    <property type="match status" value="1"/>
</dbReference>
<keyword evidence="7 14" id="KW-0418">Kinase</keyword>
<dbReference type="InterPro" id="IPR036097">
    <property type="entry name" value="HisK_dim/P_sf"/>
</dbReference>
<evidence type="ECO:0000256" key="4">
    <source>
        <dbReference type="ARBA" id="ARBA00022553"/>
    </source>
</evidence>
<gene>
    <name evidence="14" type="ordered locus">Rru_A2930</name>
</gene>